<dbReference type="STRING" id="1123285.SAMN05660235_00006"/>
<dbReference type="UniPathway" id="UPA00359">
    <property type="reaction ID" value="UER00478"/>
</dbReference>
<keyword evidence="6 12" id="KW-0441">Lipid A biosynthesis</keyword>
<sequence length="277" mass="29508">MQQATVAKAVSYTGIGLHSGQDVTITLRPAPVDTGIVFARTDLPGAPQVAARAGNVTNTLRATTLEDGPAKVFTVEHLLAAFAAMGVDNCLVEITAVEPPVADGSALPFVRLIEEAGISRQDAPRRTLAVTEALAVRAQDKFITILPYDGLRITFTSVNPHPLIGIQFGDYEITPEVFVREIAPARTIGFMHEVEALKAQGLALGGSLENAVVYDDDKILTPLRFSDELVRHKILDIIGDLALAGCVRGHVIAVKSSHALNTALAKQISASVYAKRQ</sequence>
<dbReference type="AlphaFoldDB" id="A0A1G7HEX6"/>
<feature type="binding site" evidence="12">
    <location>
        <position position="232"/>
    </location>
    <ligand>
        <name>Zn(2+)</name>
        <dbReference type="ChEBI" id="CHEBI:29105"/>
    </ligand>
</feature>
<reference evidence="14" key="1">
    <citation type="submission" date="2016-10" db="EMBL/GenBank/DDBJ databases">
        <authorList>
            <person name="Varghese N."/>
            <person name="Submissions S."/>
        </authorList>
    </citation>
    <scope>NUCLEOTIDE SEQUENCE [LARGE SCALE GENOMIC DNA]</scope>
    <source>
        <strain evidence="14">DSM 23256</strain>
    </source>
</reference>
<comment type="catalytic activity">
    <reaction evidence="11 12">
        <text>a UDP-3-O-[(3R)-3-hydroxyacyl]-N-acetyl-alpha-D-glucosamine + H2O = a UDP-3-O-[(3R)-3-hydroxyacyl]-alpha-D-glucosamine + acetate</text>
        <dbReference type="Rhea" id="RHEA:67816"/>
        <dbReference type="ChEBI" id="CHEBI:15377"/>
        <dbReference type="ChEBI" id="CHEBI:30089"/>
        <dbReference type="ChEBI" id="CHEBI:137740"/>
        <dbReference type="ChEBI" id="CHEBI:173225"/>
        <dbReference type="EC" id="3.5.1.108"/>
    </reaction>
</comment>
<name>A0A1G7HEX6_9FIRM</name>
<dbReference type="Gene3D" id="3.30.1700.10">
    <property type="entry name" value="lpxc deacetylase, domain 2"/>
    <property type="match status" value="1"/>
</dbReference>
<dbReference type="Proteomes" id="UP000243333">
    <property type="component" value="Unassembled WGS sequence"/>
</dbReference>
<dbReference type="HAMAP" id="MF_00388">
    <property type="entry name" value="LpxC"/>
    <property type="match status" value="1"/>
</dbReference>
<comment type="cofactor">
    <cofactor evidence="1 12">
        <name>Zn(2+)</name>
        <dbReference type="ChEBI" id="CHEBI:29105"/>
    </cofactor>
</comment>
<evidence type="ECO:0000256" key="8">
    <source>
        <dbReference type="ARBA" id="ARBA00022801"/>
    </source>
</evidence>
<dbReference type="GO" id="GO:0046872">
    <property type="term" value="F:metal ion binding"/>
    <property type="evidence" value="ECO:0007669"/>
    <property type="project" value="UniProtKB-KW"/>
</dbReference>
<dbReference type="InterPro" id="IPR011334">
    <property type="entry name" value="UDP-acyl_GlcNac_deAcase_C"/>
</dbReference>
<dbReference type="PANTHER" id="PTHR33694:SF1">
    <property type="entry name" value="UDP-3-O-ACYL-N-ACETYLGLUCOSAMINE DEACETYLASE 1, MITOCHONDRIAL-RELATED"/>
    <property type="match status" value="1"/>
</dbReference>
<dbReference type="OrthoDB" id="9772788at2"/>
<dbReference type="NCBIfam" id="TIGR00325">
    <property type="entry name" value="lpxC"/>
    <property type="match status" value="1"/>
</dbReference>
<dbReference type="InterPro" id="IPR015870">
    <property type="entry name" value="UDP-acyl_N-AcGlcN_deAcase_N"/>
</dbReference>
<evidence type="ECO:0000313" key="13">
    <source>
        <dbReference type="EMBL" id="SDE98921.1"/>
    </source>
</evidence>
<evidence type="ECO:0000256" key="12">
    <source>
        <dbReference type="HAMAP-Rule" id="MF_00388"/>
    </source>
</evidence>
<dbReference type="InterPro" id="IPR020568">
    <property type="entry name" value="Ribosomal_Su5_D2-typ_SF"/>
</dbReference>
<evidence type="ECO:0000256" key="2">
    <source>
        <dbReference type="ARBA" id="ARBA00002923"/>
    </source>
</evidence>
<keyword evidence="8 12" id="KW-0378">Hydrolase</keyword>
<dbReference type="PANTHER" id="PTHR33694">
    <property type="entry name" value="UDP-3-O-ACYL-N-ACETYLGLUCOSAMINE DEACETYLASE 1, MITOCHONDRIAL-RELATED"/>
    <property type="match status" value="1"/>
</dbReference>
<dbReference type="EC" id="3.5.1.108" evidence="4 12"/>
<dbReference type="Gene3D" id="3.30.230.20">
    <property type="entry name" value="lpxc deacetylase, domain 1"/>
    <property type="match status" value="1"/>
</dbReference>
<keyword evidence="10 12" id="KW-0443">Lipid metabolism</keyword>
<feature type="active site" description="Proton donor" evidence="12">
    <location>
        <position position="258"/>
    </location>
</feature>
<accession>A0A1G7HEX6</accession>
<feature type="binding site" evidence="12">
    <location>
        <position position="77"/>
    </location>
    <ligand>
        <name>Zn(2+)</name>
        <dbReference type="ChEBI" id="CHEBI:29105"/>
    </ligand>
</feature>
<dbReference type="RefSeq" id="WP_093686888.1">
    <property type="nucleotide sequence ID" value="NZ_FNBU01000001.1"/>
</dbReference>
<organism evidence="13 14">
    <name type="scientific">Sporolituus thermophilus DSM 23256</name>
    <dbReference type="NCBI Taxonomy" id="1123285"/>
    <lineage>
        <taxon>Bacteria</taxon>
        <taxon>Bacillati</taxon>
        <taxon>Bacillota</taxon>
        <taxon>Negativicutes</taxon>
        <taxon>Selenomonadales</taxon>
        <taxon>Sporomusaceae</taxon>
        <taxon>Sporolituus</taxon>
    </lineage>
</organism>
<evidence type="ECO:0000256" key="9">
    <source>
        <dbReference type="ARBA" id="ARBA00022833"/>
    </source>
</evidence>
<keyword evidence="5 12" id="KW-0444">Lipid biosynthesis</keyword>
<dbReference type="InterPro" id="IPR004463">
    <property type="entry name" value="UDP-acyl_GlcNac_deAcase"/>
</dbReference>
<evidence type="ECO:0000313" key="14">
    <source>
        <dbReference type="Proteomes" id="UP000243333"/>
    </source>
</evidence>
<evidence type="ECO:0000256" key="7">
    <source>
        <dbReference type="ARBA" id="ARBA00022723"/>
    </source>
</evidence>
<comment type="similarity">
    <text evidence="12">Belongs to the LpxC family.</text>
</comment>
<evidence type="ECO:0000256" key="11">
    <source>
        <dbReference type="ARBA" id="ARBA00024535"/>
    </source>
</evidence>
<dbReference type="GO" id="GO:0103117">
    <property type="term" value="F:UDP-3-O-acyl-N-acetylglucosamine deacetylase activity"/>
    <property type="evidence" value="ECO:0007669"/>
    <property type="project" value="UniProtKB-UniRule"/>
</dbReference>
<comment type="pathway">
    <text evidence="3 12">Glycolipid biosynthesis; lipid IV(A) biosynthesis; lipid IV(A) from (3R)-3-hydroxytetradecanoyl-[acyl-carrier-protein] and UDP-N-acetyl-alpha-D-glucosamine: step 2/6.</text>
</comment>
<keyword evidence="7 12" id="KW-0479">Metal-binding</keyword>
<comment type="function">
    <text evidence="2 12">Catalyzes the hydrolysis of UDP-3-O-myristoyl-N-acetylglucosamine to form UDP-3-O-myristoylglucosamine and acetate, the committed step in lipid A biosynthesis.</text>
</comment>
<evidence type="ECO:0000256" key="3">
    <source>
        <dbReference type="ARBA" id="ARBA00005002"/>
    </source>
</evidence>
<dbReference type="EMBL" id="FNBU01000001">
    <property type="protein sequence ID" value="SDE98921.1"/>
    <property type="molecule type" value="Genomic_DNA"/>
</dbReference>
<dbReference type="GO" id="GO:0009245">
    <property type="term" value="P:lipid A biosynthetic process"/>
    <property type="evidence" value="ECO:0007669"/>
    <property type="project" value="UniProtKB-UniRule"/>
</dbReference>
<dbReference type="GO" id="GO:0016020">
    <property type="term" value="C:membrane"/>
    <property type="evidence" value="ECO:0007669"/>
    <property type="project" value="GOC"/>
</dbReference>
<gene>
    <name evidence="12" type="primary">lpxC</name>
    <name evidence="13" type="ORF">SAMN05660235_00006</name>
</gene>
<feature type="binding site" evidence="12">
    <location>
        <position position="236"/>
    </location>
    <ligand>
        <name>Zn(2+)</name>
        <dbReference type="ChEBI" id="CHEBI:29105"/>
    </ligand>
</feature>
<keyword evidence="14" id="KW-1185">Reference proteome</keyword>
<proteinExistence type="inferred from homology"/>
<evidence type="ECO:0000256" key="10">
    <source>
        <dbReference type="ARBA" id="ARBA00023098"/>
    </source>
</evidence>
<protein>
    <recommendedName>
        <fullName evidence="4 12">UDP-3-O-acyl-N-acetylglucosamine deacetylase</fullName>
        <shortName evidence="12">UDP-3-O-acyl-GlcNAc deacetylase</shortName>
        <ecNumber evidence="4 12">3.5.1.108</ecNumber>
    </recommendedName>
    <alternativeName>
        <fullName evidence="12">UDP-3-O-[R-3-hydroxymyristoyl]-N-acetylglucosamine deacetylase</fullName>
    </alternativeName>
</protein>
<evidence type="ECO:0000256" key="5">
    <source>
        <dbReference type="ARBA" id="ARBA00022516"/>
    </source>
</evidence>
<evidence type="ECO:0000256" key="1">
    <source>
        <dbReference type="ARBA" id="ARBA00001947"/>
    </source>
</evidence>
<evidence type="ECO:0000256" key="6">
    <source>
        <dbReference type="ARBA" id="ARBA00022556"/>
    </source>
</evidence>
<evidence type="ECO:0000256" key="4">
    <source>
        <dbReference type="ARBA" id="ARBA00012745"/>
    </source>
</evidence>
<dbReference type="SUPFAM" id="SSF54211">
    <property type="entry name" value="Ribosomal protein S5 domain 2-like"/>
    <property type="match status" value="2"/>
</dbReference>
<dbReference type="Pfam" id="PF03331">
    <property type="entry name" value="LpxC"/>
    <property type="match status" value="1"/>
</dbReference>
<keyword evidence="9 12" id="KW-0862">Zinc</keyword>